<evidence type="ECO:0000313" key="2">
    <source>
        <dbReference type="EMBL" id="HGZ11246.1"/>
    </source>
</evidence>
<proteinExistence type="predicted"/>
<dbReference type="PANTHER" id="PTHR11365">
    <property type="entry name" value="5-OXOPROLINASE RELATED"/>
    <property type="match status" value="1"/>
</dbReference>
<dbReference type="PANTHER" id="PTHR11365:SF23">
    <property type="entry name" value="HYPOTHETICAL 5-OXOPROLINASE (EUROFUNG)-RELATED"/>
    <property type="match status" value="1"/>
</dbReference>
<dbReference type="EMBL" id="DTKJ01000021">
    <property type="protein sequence ID" value="HGZ11246.1"/>
    <property type="molecule type" value="Genomic_DNA"/>
</dbReference>
<dbReference type="InterPro" id="IPR045079">
    <property type="entry name" value="Oxoprolinase-like"/>
</dbReference>
<protein>
    <submittedName>
        <fullName evidence="2">Hydantoinase B/oxoprolinase family protein</fullName>
    </submittedName>
</protein>
<dbReference type="AlphaFoldDB" id="A0A7C5AKV6"/>
<dbReference type="Pfam" id="PF02538">
    <property type="entry name" value="Hydantoinase_B"/>
    <property type="match status" value="1"/>
</dbReference>
<organism evidence="2">
    <name type="scientific">Desulfobacca acetoxidans</name>
    <dbReference type="NCBI Taxonomy" id="60893"/>
    <lineage>
        <taxon>Bacteria</taxon>
        <taxon>Pseudomonadati</taxon>
        <taxon>Thermodesulfobacteriota</taxon>
        <taxon>Desulfobaccia</taxon>
        <taxon>Desulfobaccales</taxon>
        <taxon>Desulfobaccaceae</taxon>
        <taxon>Desulfobacca</taxon>
    </lineage>
</organism>
<dbReference type="GO" id="GO:0005829">
    <property type="term" value="C:cytosol"/>
    <property type="evidence" value="ECO:0007669"/>
    <property type="project" value="TreeGrafter"/>
</dbReference>
<dbReference type="InterPro" id="IPR003692">
    <property type="entry name" value="Hydantoinase_B"/>
</dbReference>
<accession>A0A7C5AKV6</accession>
<dbReference type="GO" id="GO:0017168">
    <property type="term" value="F:5-oxoprolinase (ATP-hydrolyzing) activity"/>
    <property type="evidence" value="ECO:0007669"/>
    <property type="project" value="TreeGrafter"/>
</dbReference>
<dbReference type="GO" id="GO:0006749">
    <property type="term" value="P:glutathione metabolic process"/>
    <property type="evidence" value="ECO:0007669"/>
    <property type="project" value="TreeGrafter"/>
</dbReference>
<feature type="domain" description="Hydantoinase B/oxoprolinase" evidence="1">
    <location>
        <begin position="5"/>
        <end position="517"/>
    </location>
</feature>
<evidence type="ECO:0000259" key="1">
    <source>
        <dbReference type="Pfam" id="PF02538"/>
    </source>
</evidence>
<comment type="caution">
    <text evidence="2">The sequence shown here is derived from an EMBL/GenBank/DDBJ whole genome shotgun (WGS) entry which is preliminary data.</text>
</comment>
<name>A0A7C5AKV6_9BACT</name>
<reference evidence="2" key="1">
    <citation type="journal article" date="2020" name="mSystems">
        <title>Genome- and Community-Level Interaction Insights into Carbon Utilization and Element Cycling Functions of Hydrothermarchaeota in Hydrothermal Sediment.</title>
        <authorList>
            <person name="Zhou Z."/>
            <person name="Liu Y."/>
            <person name="Xu W."/>
            <person name="Pan J."/>
            <person name="Luo Z.H."/>
            <person name="Li M."/>
        </authorList>
    </citation>
    <scope>NUCLEOTIDE SEQUENCE [LARGE SCALE GENOMIC DNA]</scope>
    <source>
        <strain evidence="2">SpSt-853</strain>
    </source>
</reference>
<sequence>MSLALELTIFANLFAAVAEEMGIVLRKSAFSANIKERQDYSCAVFTPAGELLAQAAHIPVHLGALPATLARVLPQFPLEPGDVLMLNDPYWGGTHLPDLTVLSAVYVDRSPAFYLAARAHHADVGGNHPGSMALARDLRQEGVIIPPTYLFRGGVRQEEVWQSLLAKMRVPAEREGDLAAQLAALNRGETRLLKLIQRHGSQRLAALSQALLDYSESAMRALLTHLPDGTYEFTDYLDDDGWGNEDLAVSLALTITGDLAVLDFSRSAPQTTGGVNTVPPVVEAACYYVFLCLLEDDYPINQGCFRPLKVITRKGSLLDPHFPAPVAAGNVETSQRLVDVILGALAQALPGRIPAASQGTMNNLAFGGRHPDTGQEFTYYETMGGGTGGHPGGPGLSGIHSHMTNTRNTPVEVLEQDYPVLVERYAFREGSGGAGRHPGGLGLRRDFRFLTEVQVSLLSDRRRRQPYGLAGGEPGASGENLLLHSDKEVSLPGKINLTLPPGSCLSIRTPGGGGWGHS</sequence>
<gene>
    <name evidence="2" type="ORF">ENW48_03390</name>
</gene>